<protein>
    <submittedName>
        <fullName evidence="1">Uncharacterized protein</fullName>
    </submittedName>
</protein>
<keyword evidence="2" id="KW-1185">Reference proteome</keyword>
<sequence length="117" mass="12835">METITIIINSPAYGTEKAWNALRLAGGLVVKDVDVRIFLLGNGVSLAKKNQETPKGFYNLEEMLGDLIEKGVEVKACGTCIKARGLNQEEVIDGIEVGSTMLHLVKWVKESQKVLTF</sequence>
<dbReference type="InterPro" id="IPR003787">
    <property type="entry name" value="Sulphur_relay_DsrE/F-like"/>
</dbReference>
<gene>
    <name evidence="1" type="ORF">AKJ42_00540</name>
</gene>
<dbReference type="SUPFAM" id="SSF75169">
    <property type="entry name" value="DsrEFH-like"/>
    <property type="match status" value="1"/>
</dbReference>
<dbReference type="AlphaFoldDB" id="A0A133V216"/>
<organism evidence="1 2">
    <name type="scientific">candidate division MSBL1 archaeon SCGC-AAA261C02</name>
    <dbReference type="NCBI Taxonomy" id="1698272"/>
    <lineage>
        <taxon>Archaea</taxon>
        <taxon>Methanobacteriati</taxon>
        <taxon>Methanobacteriota</taxon>
        <taxon>candidate division MSBL1</taxon>
    </lineage>
</organism>
<accession>A0A133V216</accession>
<dbReference type="PANTHER" id="PTHR34874">
    <property type="entry name" value="PROTEIN YCHN"/>
    <property type="match status" value="1"/>
</dbReference>
<dbReference type="EMBL" id="LHXW01000003">
    <property type="protein sequence ID" value="KXB00494.1"/>
    <property type="molecule type" value="Genomic_DNA"/>
</dbReference>
<reference evidence="1 2" key="1">
    <citation type="journal article" date="2016" name="Sci. Rep.">
        <title>Metabolic traits of an uncultured archaeal lineage -MSBL1- from brine pools of the Red Sea.</title>
        <authorList>
            <person name="Mwirichia R."/>
            <person name="Alam I."/>
            <person name="Rashid M."/>
            <person name="Vinu M."/>
            <person name="Ba-Alawi W."/>
            <person name="Anthony Kamau A."/>
            <person name="Kamanda Ngugi D."/>
            <person name="Goker M."/>
            <person name="Klenk H.P."/>
            <person name="Bajic V."/>
            <person name="Stingl U."/>
        </authorList>
    </citation>
    <scope>NUCLEOTIDE SEQUENCE [LARGE SCALE GENOMIC DNA]</scope>
    <source>
        <strain evidence="1">SCGC-AAA261C02</strain>
    </source>
</reference>
<dbReference type="PANTHER" id="PTHR34874:SF1">
    <property type="entry name" value="PROTEIN YCHN"/>
    <property type="match status" value="1"/>
</dbReference>
<evidence type="ECO:0000313" key="2">
    <source>
        <dbReference type="Proteomes" id="UP000070520"/>
    </source>
</evidence>
<comment type="caution">
    <text evidence="1">The sequence shown here is derived from an EMBL/GenBank/DDBJ whole genome shotgun (WGS) entry which is preliminary data.</text>
</comment>
<dbReference type="Pfam" id="PF02635">
    <property type="entry name" value="DsrE"/>
    <property type="match status" value="1"/>
</dbReference>
<evidence type="ECO:0000313" key="1">
    <source>
        <dbReference type="EMBL" id="KXB00494.1"/>
    </source>
</evidence>
<dbReference type="Proteomes" id="UP000070520">
    <property type="component" value="Unassembled WGS sequence"/>
</dbReference>
<proteinExistence type="predicted"/>
<dbReference type="GO" id="GO:0005829">
    <property type="term" value="C:cytosol"/>
    <property type="evidence" value="ECO:0007669"/>
    <property type="project" value="TreeGrafter"/>
</dbReference>
<name>A0A133V216_9EURY</name>
<dbReference type="InterPro" id="IPR027396">
    <property type="entry name" value="DsrEFH-like"/>
</dbReference>
<dbReference type="Gene3D" id="3.40.1260.10">
    <property type="entry name" value="DsrEFH-like"/>
    <property type="match status" value="1"/>
</dbReference>